<comment type="caution">
    <text evidence="1">The sequence shown here is derived from an EMBL/GenBank/DDBJ whole genome shotgun (WGS) entry which is preliminary data.</text>
</comment>
<protein>
    <submittedName>
        <fullName evidence="1">Putative ABC-type ATPase</fullName>
    </submittedName>
</protein>
<reference evidence="1 2" key="1">
    <citation type="submission" date="2018-06" db="EMBL/GenBank/DDBJ databases">
        <title>Genomic Encyclopedia of Archaeal and Bacterial Type Strains, Phase II (KMG-II): from individual species to whole genera.</title>
        <authorList>
            <person name="Goeker M."/>
        </authorList>
    </citation>
    <scope>NUCLEOTIDE SEQUENCE [LARGE SCALE GENOMIC DNA]</scope>
    <source>
        <strain evidence="1 2">DSM 19830</strain>
    </source>
</reference>
<proteinExistence type="predicted"/>
<name>A0A2W7QZ50_9BACT</name>
<dbReference type="SUPFAM" id="SSF52540">
    <property type="entry name" value="P-loop containing nucleoside triphosphate hydrolases"/>
    <property type="match status" value="1"/>
</dbReference>
<evidence type="ECO:0000313" key="1">
    <source>
        <dbReference type="EMBL" id="PZX53191.1"/>
    </source>
</evidence>
<dbReference type="InterPro" id="IPR027417">
    <property type="entry name" value="P-loop_NTPase"/>
</dbReference>
<dbReference type="AlphaFoldDB" id="A0A2W7QZ50"/>
<dbReference type="OrthoDB" id="9791543at2"/>
<keyword evidence="2" id="KW-1185">Reference proteome</keyword>
<dbReference type="PANTHER" id="PTHR39206:SF1">
    <property type="entry name" value="SLL8004 PROTEIN"/>
    <property type="match status" value="1"/>
</dbReference>
<accession>A0A2W7QZ50</accession>
<dbReference type="Proteomes" id="UP000248882">
    <property type="component" value="Unassembled WGS sequence"/>
</dbReference>
<evidence type="ECO:0000313" key="2">
    <source>
        <dbReference type="Proteomes" id="UP000248882"/>
    </source>
</evidence>
<dbReference type="RefSeq" id="WP_111318050.1">
    <property type="nucleotide sequence ID" value="NZ_QKZT01000006.1"/>
</dbReference>
<dbReference type="Gene3D" id="3.40.50.300">
    <property type="entry name" value="P-loop containing nucleotide triphosphate hydrolases"/>
    <property type="match status" value="1"/>
</dbReference>
<dbReference type="EMBL" id="QKZT01000006">
    <property type="protein sequence ID" value="PZX53191.1"/>
    <property type="molecule type" value="Genomic_DNA"/>
</dbReference>
<organism evidence="1 2">
    <name type="scientific">Algoriphagus chordae</name>
    <dbReference type="NCBI Taxonomy" id="237019"/>
    <lineage>
        <taxon>Bacteria</taxon>
        <taxon>Pseudomonadati</taxon>
        <taxon>Bacteroidota</taxon>
        <taxon>Cytophagia</taxon>
        <taxon>Cytophagales</taxon>
        <taxon>Cyclobacteriaceae</taxon>
        <taxon>Algoriphagus</taxon>
    </lineage>
</organism>
<gene>
    <name evidence="1" type="ORF">LV85_01607</name>
</gene>
<sequence>MEKNQLLVIAGCNGAGKSSYSGILSPKGIDVFDYDKNFLKIYSSIIPTDFQDQMAHGMTFQKLETQIDQAIQTQMSFAYETNFNSDPLHWPLIFRAKGYAISMIYFCLNSVEEAKKRVAIRVENGGHFVPDYEIVNRFNAGYSNLDEYFGFFDTVHLFNSSTYGMAPYYCLTFQHGDLVKKADLPHFLKNLTPKLYKLAINYK</sequence>
<dbReference type="PANTHER" id="PTHR39206">
    <property type="entry name" value="SLL8004 PROTEIN"/>
    <property type="match status" value="1"/>
</dbReference>